<gene>
    <name evidence="1" type="ORF">UT35_C0004G0003</name>
</gene>
<organism evidence="1 2">
    <name type="scientific">Candidatus Yanofskybacteria bacterium GW2011_GWD1_39_16</name>
    <dbReference type="NCBI Taxonomy" id="1619030"/>
    <lineage>
        <taxon>Bacteria</taxon>
        <taxon>Candidatus Yanofskyibacteriota</taxon>
    </lineage>
</organism>
<name>A0A837HPX0_9BACT</name>
<dbReference type="EMBL" id="LBWL01000004">
    <property type="protein sequence ID" value="KKR09464.1"/>
    <property type="molecule type" value="Genomic_DNA"/>
</dbReference>
<reference evidence="1 2" key="1">
    <citation type="journal article" date="2015" name="Nature">
        <title>rRNA introns, odd ribosomes, and small enigmatic genomes across a large radiation of phyla.</title>
        <authorList>
            <person name="Brown C.T."/>
            <person name="Hug L.A."/>
            <person name="Thomas B.C."/>
            <person name="Sharon I."/>
            <person name="Castelle C.J."/>
            <person name="Singh A."/>
            <person name="Wilkins M.J."/>
            <person name="Williams K.H."/>
            <person name="Banfield J.F."/>
        </authorList>
    </citation>
    <scope>NUCLEOTIDE SEQUENCE [LARGE SCALE GENOMIC DNA]</scope>
</reference>
<accession>A0A837HPX0</accession>
<protein>
    <submittedName>
        <fullName evidence="1">Uncharacterized protein</fullName>
    </submittedName>
</protein>
<dbReference type="Proteomes" id="UP000033996">
    <property type="component" value="Unassembled WGS sequence"/>
</dbReference>
<dbReference type="AlphaFoldDB" id="A0A837HPX0"/>
<sequence length="172" mass="19593">MFVVLSVKLKKLSQKNTAINEVSPDILPRALKATKTNENRLFRIKCKLEAGIGNMASKKPTIKKLRQQADKLFQENGLKNKPSCEVCDKPAKVVHHYTPKSVSSALRYYAPNGIPLCNGCHMRLHRSGDPEYNNKIIAKRGKFWLVDLRGERQKLVKISVKYYQDVIKKLST</sequence>
<evidence type="ECO:0000313" key="2">
    <source>
        <dbReference type="Proteomes" id="UP000033996"/>
    </source>
</evidence>
<evidence type="ECO:0000313" key="1">
    <source>
        <dbReference type="EMBL" id="KKR09464.1"/>
    </source>
</evidence>
<proteinExistence type="predicted"/>
<comment type="caution">
    <text evidence="1">The sequence shown here is derived from an EMBL/GenBank/DDBJ whole genome shotgun (WGS) entry which is preliminary data.</text>
</comment>